<protein>
    <submittedName>
        <fullName evidence="3">rRNAD protein</fullName>
    </submittedName>
</protein>
<dbReference type="Proteomes" id="UP000574210">
    <property type="component" value="Unassembled WGS sequence"/>
</dbReference>
<dbReference type="InterPro" id="IPR025714">
    <property type="entry name" value="Methyltranfer_dom"/>
</dbReference>
<reference evidence="3 4" key="1">
    <citation type="submission" date="2019-09" db="EMBL/GenBank/DDBJ databases">
        <title>Bird 10,000 Genomes (B10K) Project - Family phase.</title>
        <authorList>
            <person name="Zhang G."/>
        </authorList>
    </citation>
    <scope>NUCLEOTIDE SEQUENCE [LARGE SCALE GENOMIC DNA]</scope>
    <source>
        <strain evidence="3">B10K-CU-031-12</strain>
        <tissue evidence="3">Muscle</tissue>
    </source>
</reference>
<dbReference type="InterPro" id="IPR052220">
    <property type="entry name" value="METTL25"/>
</dbReference>
<feature type="non-terminal residue" evidence="3">
    <location>
        <position position="340"/>
    </location>
</feature>
<feature type="region of interest" description="Disordered" evidence="1">
    <location>
        <begin position="53"/>
        <end position="78"/>
    </location>
</feature>
<name>A0A7K8SCZ4_9PASS</name>
<dbReference type="AlphaFoldDB" id="A0A7K8SCZ4"/>
<dbReference type="PANTHER" id="PTHR12496:SF2">
    <property type="entry name" value="METHYLTRANSFERASE-LIKE PROTEIN 25B"/>
    <property type="match status" value="1"/>
</dbReference>
<evidence type="ECO:0000313" key="4">
    <source>
        <dbReference type="Proteomes" id="UP000574210"/>
    </source>
</evidence>
<comment type="caution">
    <text evidence="3">The sequence shown here is derived from an EMBL/GenBank/DDBJ whole genome shotgun (WGS) entry which is preliminary data.</text>
</comment>
<proteinExistence type="predicted"/>
<sequence>RLAALAERLDQELLQELAKPRALARSSPSLCPLTPRAPRHIPGRLDPAAPWGRFLLPPEPPGAGPAAQNPLGGPGGSEDGARVLVTGLHACGDLGPALLCHFARSPAVAAVALVGCCYMKLSSAPEQQQQQQQRPGYPLSASVAALPGHQLSYRAREAACHALEEYQARLRGGSAHLRAHCYRAVLESLIRAAEPGKRHLGLQPGRRAHTLSFTQYAQLGLSLAGLDPEGVPLDSGAVGAMLEQQHKVVAFCTLGQLLAPAVETLILLDRLLFLREQGFHCALVPLFNPRFSPRNLVLVASRTPLDAALAGLARDTEDGHSSEDEDVEEAETPREGQNPQ</sequence>
<evidence type="ECO:0000256" key="1">
    <source>
        <dbReference type="SAM" id="MobiDB-lite"/>
    </source>
</evidence>
<evidence type="ECO:0000313" key="3">
    <source>
        <dbReference type="EMBL" id="NXF27651.1"/>
    </source>
</evidence>
<feature type="domain" description="Methyltransferase" evidence="2">
    <location>
        <begin position="78"/>
        <end position="123"/>
    </location>
</feature>
<organism evidence="3 4">
    <name type="scientific">Rhodinocichla rosea</name>
    <dbReference type="NCBI Taxonomy" id="58203"/>
    <lineage>
        <taxon>Eukaryota</taxon>
        <taxon>Metazoa</taxon>
        <taxon>Chordata</taxon>
        <taxon>Craniata</taxon>
        <taxon>Vertebrata</taxon>
        <taxon>Euteleostomi</taxon>
        <taxon>Archelosauria</taxon>
        <taxon>Archosauria</taxon>
        <taxon>Dinosauria</taxon>
        <taxon>Saurischia</taxon>
        <taxon>Theropoda</taxon>
        <taxon>Coelurosauria</taxon>
        <taxon>Aves</taxon>
        <taxon>Neognathae</taxon>
        <taxon>Neoaves</taxon>
        <taxon>Telluraves</taxon>
        <taxon>Australaves</taxon>
        <taxon>Passeriformes</taxon>
        <taxon>Thraupidae</taxon>
        <taxon>Rhodinocichla</taxon>
    </lineage>
</organism>
<dbReference type="Pfam" id="PF13679">
    <property type="entry name" value="Methyltransf_32"/>
    <property type="match status" value="1"/>
</dbReference>
<feature type="region of interest" description="Disordered" evidence="1">
    <location>
        <begin position="310"/>
        <end position="340"/>
    </location>
</feature>
<accession>A0A7K8SCZ4</accession>
<dbReference type="PANTHER" id="PTHR12496">
    <property type="entry name" value="CGI-41 METHYLTRANSFERASE"/>
    <property type="match status" value="1"/>
</dbReference>
<feature type="non-terminal residue" evidence="3">
    <location>
        <position position="1"/>
    </location>
</feature>
<dbReference type="EMBL" id="VWYZ01000926">
    <property type="protein sequence ID" value="NXF27651.1"/>
    <property type="molecule type" value="Genomic_DNA"/>
</dbReference>
<gene>
    <name evidence="3" type="primary">Rrnad1</name>
    <name evidence="3" type="ORF">RHOROS_R14950</name>
</gene>
<evidence type="ECO:0000259" key="2">
    <source>
        <dbReference type="Pfam" id="PF13679"/>
    </source>
</evidence>
<keyword evidence="4" id="KW-1185">Reference proteome</keyword>